<dbReference type="AlphaFoldDB" id="A0A765TED0"/>
<proteinExistence type="predicted"/>
<gene>
    <name evidence="1" type="ORF">GGB84_004621</name>
</gene>
<name>A0A765TED0_ECOLX</name>
<protein>
    <recommendedName>
        <fullName evidence="2">Transporter</fullName>
    </recommendedName>
</protein>
<evidence type="ECO:0008006" key="2">
    <source>
        <dbReference type="Google" id="ProtNLM"/>
    </source>
</evidence>
<organism evidence="1">
    <name type="scientific">Escherichia coli</name>
    <dbReference type="NCBI Taxonomy" id="562"/>
    <lineage>
        <taxon>Bacteria</taxon>
        <taxon>Pseudomonadati</taxon>
        <taxon>Pseudomonadota</taxon>
        <taxon>Gammaproteobacteria</taxon>
        <taxon>Enterobacterales</taxon>
        <taxon>Enterobacteriaceae</taxon>
        <taxon>Escherichia</taxon>
    </lineage>
</organism>
<reference evidence="1" key="1">
    <citation type="journal article" date="2018" name="Genome Biol.">
        <title>SKESA: strategic k-mer extension for scrupulous assemblies.</title>
        <authorList>
            <person name="Souvorov A."/>
            <person name="Agarwala R."/>
            <person name="Lipman D.J."/>
        </authorList>
    </citation>
    <scope>NUCLEOTIDE SEQUENCE [LARGE SCALE GENOMIC DNA]</scope>
    <source>
        <strain evidence="1">1839</strain>
    </source>
</reference>
<sequence>MPDLLTKTFTVCLICFPACSFAEDAVDKANNPLHLATSFAVQDYYTPGLYNSDQHTNDMLLRATVPISGGDLIPVPQIMRLTVPISTRRQLTGGYNSGIGDINLFDIFLLKQQGIKLGIGPLLTANSASQDELGTGQWQAGLAAVVVDTTPRWLRGALIQWQKSFTGDNDRNHVETATLQPFLIYKMSKGWFLRSSGTWTWNVKTDDYYIPAGLGIGRAMPISNYIVNSFIEPQWTVAHSGDYQPQFTIYAGISIMLK</sequence>
<comment type="caution">
    <text evidence="1">The sequence shown here is derived from an EMBL/GenBank/DDBJ whole genome shotgun (WGS) entry which is preliminary data.</text>
</comment>
<reference evidence="1" key="2">
    <citation type="submission" date="2020-02" db="EMBL/GenBank/DDBJ databases">
        <authorList>
            <consortium name="NCBI Pathogen Detection Project"/>
        </authorList>
    </citation>
    <scope>NUCLEOTIDE SEQUENCE</scope>
    <source>
        <strain evidence="1">1839</strain>
    </source>
</reference>
<evidence type="ECO:0000313" key="1">
    <source>
        <dbReference type="EMBL" id="HAG5772849.1"/>
    </source>
</evidence>
<accession>A0A765TED0</accession>
<dbReference type="EMBL" id="DAAYTU010000047">
    <property type="protein sequence ID" value="HAG5772849.1"/>
    <property type="molecule type" value="Genomic_DNA"/>
</dbReference>